<dbReference type="AlphaFoldDB" id="A0A4Y2CA59"/>
<evidence type="ECO:0000313" key="3">
    <source>
        <dbReference type="Proteomes" id="UP000499080"/>
    </source>
</evidence>
<protein>
    <submittedName>
        <fullName evidence="2">Uncharacterized protein</fullName>
    </submittedName>
</protein>
<dbReference type="Proteomes" id="UP000499080">
    <property type="component" value="Unassembled WGS sequence"/>
</dbReference>
<feature type="chain" id="PRO_5021260998" evidence="1">
    <location>
        <begin position="26"/>
        <end position="108"/>
    </location>
</feature>
<keyword evidence="3" id="KW-1185">Reference proteome</keyword>
<accession>A0A4Y2CA59</accession>
<reference evidence="2 3" key="1">
    <citation type="journal article" date="2019" name="Sci. Rep.">
        <title>Orb-weaving spider Araneus ventricosus genome elucidates the spidroin gene catalogue.</title>
        <authorList>
            <person name="Kono N."/>
            <person name="Nakamura H."/>
            <person name="Ohtoshi R."/>
            <person name="Moran D.A.P."/>
            <person name="Shinohara A."/>
            <person name="Yoshida Y."/>
            <person name="Fujiwara M."/>
            <person name="Mori M."/>
            <person name="Tomita M."/>
            <person name="Arakawa K."/>
        </authorList>
    </citation>
    <scope>NUCLEOTIDE SEQUENCE [LARGE SCALE GENOMIC DNA]</scope>
</reference>
<comment type="caution">
    <text evidence="2">The sequence shown here is derived from an EMBL/GenBank/DDBJ whole genome shotgun (WGS) entry which is preliminary data.</text>
</comment>
<sequence>SRRATAPLPSHLLPLWFIIVCRIGAEEDGKGAEENAMLNVIDSKKKKKKRSYEFTFIVLFVGLPQQSVGLLYEIDVQSEEDISTRIAVAAAKVLENPGVFERVHKYLH</sequence>
<name>A0A4Y2CA59_ARAVE</name>
<organism evidence="2 3">
    <name type="scientific">Araneus ventricosus</name>
    <name type="common">Orbweaver spider</name>
    <name type="synonym">Epeira ventricosa</name>
    <dbReference type="NCBI Taxonomy" id="182803"/>
    <lineage>
        <taxon>Eukaryota</taxon>
        <taxon>Metazoa</taxon>
        <taxon>Ecdysozoa</taxon>
        <taxon>Arthropoda</taxon>
        <taxon>Chelicerata</taxon>
        <taxon>Arachnida</taxon>
        <taxon>Araneae</taxon>
        <taxon>Araneomorphae</taxon>
        <taxon>Entelegynae</taxon>
        <taxon>Araneoidea</taxon>
        <taxon>Araneidae</taxon>
        <taxon>Araneus</taxon>
    </lineage>
</organism>
<proteinExistence type="predicted"/>
<feature type="signal peptide" evidence="1">
    <location>
        <begin position="1"/>
        <end position="25"/>
    </location>
</feature>
<evidence type="ECO:0000313" key="2">
    <source>
        <dbReference type="EMBL" id="GBM01199.1"/>
    </source>
</evidence>
<dbReference type="EMBL" id="BGPR01000166">
    <property type="protein sequence ID" value="GBM01199.1"/>
    <property type="molecule type" value="Genomic_DNA"/>
</dbReference>
<keyword evidence="1" id="KW-0732">Signal</keyword>
<gene>
    <name evidence="2" type="ORF">AVEN_253603-2_1</name>
</gene>
<feature type="non-terminal residue" evidence="2">
    <location>
        <position position="1"/>
    </location>
</feature>
<evidence type="ECO:0000256" key="1">
    <source>
        <dbReference type="SAM" id="SignalP"/>
    </source>
</evidence>